<dbReference type="Gene3D" id="3.30.70.260">
    <property type="match status" value="2"/>
</dbReference>
<dbReference type="InterPro" id="IPR036393">
    <property type="entry name" value="AceGlu_kinase-like_sf"/>
</dbReference>
<evidence type="ECO:0000256" key="9">
    <source>
        <dbReference type="ARBA" id="ARBA00048561"/>
    </source>
</evidence>
<evidence type="ECO:0000256" key="3">
    <source>
        <dbReference type="ARBA" id="ARBA00010122"/>
    </source>
</evidence>
<dbReference type="InterPro" id="IPR018042">
    <property type="entry name" value="Aspartate_kinase_CS"/>
</dbReference>
<evidence type="ECO:0000313" key="12">
    <source>
        <dbReference type="EMBL" id="CDO53918.1"/>
    </source>
</evidence>
<dbReference type="InterPro" id="IPR001048">
    <property type="entry name" value="Asp/Glu/Uridylate_kinase"/>
</dbReference>
<keyword evidence="5" id="KW-0791">Threonine biosynthesis</keyword>
<dbReference type="InterPro" id="IPR002912">
    <property type="entry name" value="ACT_dom"/>
</dbReference>
<protein>
    <recommendedName>
        <fullName evidence="10">Aspartokinase</fullName>
        <ecNumber evidence="10">2.7.2.4</ecNumber>
    </recommendedName>
</protein>
<comment type="catalytic activity">
    <reaction evidence="9">
        <text>L-aspartate + ATP = 4-phospho-L-aspartate + ADP</text>
        <dbReference type="Rhea" id="RHEA:23776"/>
        <dbReference type="ChEBI" id="CHEBI:29991"/>
        <dbReference type="ChEBI" id="CHEBI:30616"/>
        <dbReference type="ChEBI" id="CHEBI:57535"/>
        <dbReference type="ChEBI" id="CHEBI:456216"/>
        <dbReference type="EC" id="2.7.2.4"/>
    </reaction>
    <physiologicalReaction direction="left-to-right" evidence="9">
        <dbReference type="Rhea" id="RHEA:23777"/>
    </physiologicalReaction>
</comment>
<dbReference type="NCBIfam" id="TIGR00657">
    <property type="entry name" value="asp_kinases"/>
    <property type="match status" value="1"/>
</dbReference>
<keyword evidence="4 10" id="KW-0808">Transferase</keyword>
<dbReference type="Proteomes" id="UP000242525">
    <property type="component" value="Unassembled WGS sequence"/>
</dbReference>
<dbReference type="OrthoDB" id="4323675at2759"/>
<dbReference type="PROSITE" id="PS00324">
    <property type="entry name" value="ASPARTOKINASE"/>
    <property type="match status" value="1"/>
</dbReference>
<keyword evidence="13" id="KW-1185">Reference proteome</keyword>
<dbReference type="AlphaFoldDB" id="A0A0J9X9P1"/>
<gene>
    <name evidence="12" type="ORF">BN980_GECA06s01814g</name>
</gene>
<name>A0A0J9X9P1_GEOCN</name>
<dbReference type="EMBL" id="CCBN010000006">
    <property type="protein sequence ID" value="CDO53918.1"/>
    <property type="molecule type" value="Genomic_DNA"/>
</dbReference>
<dbReference type="Pfam" id="PF00696">
    <property type="entry name" value="AA_kinase"/>
    <property type="match status" value="1"/>
</dbReference>
<evidence type="ECO:0000256" key="10">
    <source>
        <dbReference type="RuleBase" id="RU003448"/>
    </source>
</evidence>
<comment type="similarity">
    <text evidence="3 10">Belongs to the aspartokinase family.</text>
</comment>
<dbReference type="FunFam" id="3.40.1160.10:FF:000023">
    <property type="entry name" value="Probable aspartokinase"/>
    <property type="match status" value="1"/>
</dbReference>
<dbReference type="GO" id="GO:0005829">
    <property type="term" value="C:cytosol"/>
    <property type="evidence" value="ECO:0007669"/>
    <property type="project" value="TreeGrafter"/>
</dbReference>
<dbReference type="Pfam" id="PF22468">
    <property type="entry name" value="ACT_9"/>
    <property type="match status" value="1"/>
</dbReference>
<evidence type="ECO:0000256" key="8">
    <source>
        <dbReference type="ARBA" id="ARBA00022840"/>
    </source>
</evidence>
<comment type="pathway">
    <text evidence="2">Amino-acid biosynthesis; L-threonine biosynthesis; L-threonine from L-aspartate: step 1/5.</text>
</comment>
<dbReference type="PANTHER" id="PTHR21499">
    <property type="entry name" value="ASPARTATE KINASE"/>
    <property type="match status" value="1"/>
</dbReference>
<evidence type="ECO:0000256" key="7">
    <source>
        <dbReference type="ARBA" id="ARBA00022777"/>
    </source>
</evidence>
<keyword evidence="7 10" id="KW-0418">Kinase</keyword>
<dbReference type="GO" id="GO:0004072">
    <property type="term" value="F:aspartate kinase activity"/>
    <property type="evidence" value="ECO:0007669"/>
    <property type="project" value="UniProtKB-EC"/>
</dbReference>
<dbReference type="InterPro" id="IPR001341">
    <property type="entry name" value="Asp_kinase"/>
</dbReference>
<dbReference type="InterPro" id="IPR005260">
    <property type="entry name" value="Asp_kin_monofn"/>
</dbReference>
<dbReference type="SUPFAM" id="SSF55021">
    <property type="entry name" value="ACT-like"/>
    <property type="match status" value="2"/>
</dbReference>
<proteinExistence type="inferred from homology"/>
<dbReference type="GO" id="GO:0009088">
    <property type="term" value="P:threonine biosynthetic process"/>
    <property type="evidence" value="ECO:0007669"/>
    <property type="project" value="UniProtKB-KW"/>
</dbReference>
<reference evidence="12" key="1">
    <citation type="submission" date="2014-03" db="EMBL/GenBank/DDBJ databases">
        <authorList>
            <person name="Casaregola S."/>
        </authorList>
    </citation>
    <scope>NUCLEOTIDE SEQUENCE [LARGE SCALE GENOMIC DNA]</scope>
    <source>
        <strain evidence="12">CLIB 918</strain>
    </source>
</reference>
<dbReference type="PANTHER" id="PTHR21499:SF59">
    <property type="entry name" value="ASPARTOKINASE"/>
    <property type="match status" value="1"/>
</dbReference>
<keyword evidence="8" id="KW-0067">ATP-binding</keyword>
<dbReference type="SUPFAM" id="SSF53633">
    <property type="entry name" value="Carbamate kinase-like"/>
    <property type="match status" value="1"/>
</dbReference>
<evidence type="ECO:0000256" key="2">
    <source>
        <dbReference type="ARBA" id="ARBA00005139"/>
    </source>
</evidence>
<comment type="pathway">
    <text evidence="1">Amino-acid biosynthesis; L-methionine biosynthesis via de novo pathway; L-homoserine from L-aspartate: step 1/3.</text>
</comment>
<dbReference type="GO" id="GO:0009089">
    <property type="term" value="P:lysine biosynthetic process via diaminopimelate"/>
    <property type="evidence" value="ECO:0007669"/>
    <property type="project" value="InterPro"/>
</dbReference>
<comment type="caution">
    <text evidence="12">The sequence shown here is derived from an EMBL/GenBank/DDBJ whole genome shotgun (WGS) entry which is preliminary data.</text>
</comment>
<dbReference type="EC" id="2.7.2.4" evidence="10"/>
<dbReference type="InterPro" id="IPR054352">
    <property type="entry name" value="ACT_Aspartokinase"/>
</dbReference>
<dbReference type="PROSITE" id="PS51671">
    <property type="entry name" value="ACT"/>
    <property type="match status" value="1"/>
</dbReference>
<keyword evidence="5" id="KW-0028">Amino-acid biosynthesis</keyword>
<dbReference type="Gene3D" id="3.40.1160.10">
    <property type="entry name" value="Acetylglutamate kinase-like"/>
    <property type="match status" value="1"/>
</dbReference>
<dbReference type="GO" id="GO:0005524">
    <property type="term" value="F:ATP binding"/>
    <property type="evidence" value="ECO:0007669"/>
    <property type="project" value="UniProtKB-KW"/>
</dbReference>
<dbReference type="GO" id="GO:0009090">
    <property type="term" value="P:homoserine biosynthetic process"/>
    <property type="evidence" value="ECO:0007669"/>
    <property type="project" value="TreeGrafter"/>
</dbReference>
<sequence>MSNHTWLVQKFGGTSVGKYPLNIANNIVKVHSERHRVAVVCSARSTETKSEGTTTRLLDSAEKALSGKPFTDNIEDIRASHIEATKQIINSPVLVDKLVAKINEECDRVTNIISAARIIDKISPHTLDYIISTGEKLACLFMTFILEDIGLPAVYLDLSHVLSNISKNYNNGLDQSFYEYLIKEIKIMIDAIDEESIPIITGFFGPVPGGLIENMGRGYTDLCAALVAVAVNAQELQVWKEVDGIFTADPKKVPTARVIPIITPEEAAELTYYGSEVIHPFTLEQIIKVRIPIRIKNVINPSGDGTVVLPGHPDNAPPTPRQTYTKFSNSYFEHANIGGPTAVTVKNDITVINIHSNRKKLSHEFLAHIFLSLHKWRLPVHLISTSEVHVSMALQQSAVENLNFGYALTDLRKYGTVNVVAKRLCIISLVGTQMKENIGTAGNMFQALANASINIEMISQGASEINISAVIAEQDGVKALNVLHHKLLGVPKISSFLNLRDCSIAPQKQHR</sequence>
<evidence type="ECO:0000256" key="6">
    <source>
        <dbReference type="ARBA" id="ARBA00022741"/>
    </source>
</evidence>
<dbReference type="InterPro" id="IPR045865">
    <property type="entry name" value="ACT-like_dom_sf"/>
</dbReference>
<evidence type="ECO:0000256" key="4">
    <source>
        <dbReference type="ARBA" id="ARBA00022679"/>
    </source>
</evidence>
<dbReference type="STRING" id="1173061.A0A0J9X9P1"/>
<organism evidence="12 13">
    <name type="scientific">Geotrichum candidum</name>
    <name type="common">Oospora lactis</name>
    <name type="synonym">Dipodascus geotrichum</name>
    <dbReference type="NCBI Taxonomy" id="1173061"/>
    <lineage>
        <taxon>Eukaryota</taxon>
        <taxon>Fungi</taxon>
        <taxon>Dikarya</taxon>
        <taxon>Ascomycota</taxon>
        <taxon>Saccharomycotina</taxon>
        <taxon>Dipodascomycetes</taxon>
        <taxon>Dipodascales</taxon>
        <taxon>Dipodascaceae</taxon>
        <taxon>Geotrichum</taxon>
    </lineage>
</organism>
<evidence type="ECO:0000256" key="1">
    <source>
        <dbReference type="ARBA" id="ARBA00004986"/>
    </source>
</evidence>
<evidence type="ECO:0000259" key="11">
    <source>
        <dbReference type="PROSITE" id="PS51671"/>
    </source>
</evidence>
<feature type="domain" description="ACT" evidence="11">
    <location>
        <begin position="429"/>
        <end position="504"/>
    </location>
</feature>
<evidence type="ECO:0000256" key="5">
    <source>
        <dbReference type="ARBA" id="ARBA00022697"/>
    </source>
</evidence>
<dbReference type="PIRSF" id="PIRSF000726">
    <property type="entry name" value="Asp_kin"/>
    <property type="match status" value="1"/>
</dbReference>
<keyword evidence="6" id="KW-0547">Nucleotide-binding</keyword>
<accession>A0A0J9X9P1</accession>
<evidence type="ECO:0000313" key="13">
    <source>
        <dbReference type="Proteomes" id="UP000242525"/>
    </source>
</evidence>